<dbReference type="GO" id="GO:0005175">
    <property type="term" value="F:CD27 receptor binding"/>
    <property type="evidence" value="ECO:0007669"/>
    <property type="project" value="TreeGrafter"/>
</dbReference>
<dbReference type="EMBL" id="JAFHDT010000010">
    <property type="protein sequence ID" value="KAI7805033.1"/>
    <property type="molecule type" value="Genomic_DNA"/>
</dbReference>
<organism evidence="1 2">
    <name type="scientific">Triplophysa rosa</name>
    <name type="common">Cave loach</name>
    <dbReference type="NCBI Taxonomy" id="992332"/>
    <lineage>
        <taxon>Eukaryota</taxon>
        <taxon>Metazoa</taxon>
        <taxon>Chordata</taxon>
        <taxon>Craniata</taxon>
        <taxon>Vertebrata</taxon>
        <taxon>Euteleostomi</taxon>
        <taxon>Actinopterygii</taxon>
        <taxon>Neopterygii</taxon>
        <taxon>Teleostei</taxon>
        <taxon>Ostariophysi</taxon>
        <taxon>Cypriniformes</taxon>
        <taxon>Nemacheilidae</taxon>
        <taxon>Triplophysa</taxon>
    </lineage>
</organism>
<dbReference type="GO" id="GO:0097191">
    <property type="term" value="P:extrinsic apoptotic signaling pathway"/>
    <property type="evidence" value="ECO:0007669"/>
    <property type="project" value="TreeGrafter"/>
</dbReference>
<dbReference type="Proteomes" id="UP001059041">
    <property type="component" value="Linkage Group LG10"/>
</dbReference>
<proteinExistence type="predicted"/>
<name>A0A9W8C0M3_TRIRA</name>
<comment type="caution">
    <text evidence="1">The sequence shown here is derived from an EMBL/GenBank/DDBJ whole genome shotgun (WGS) entry which is preliminary data.</text>
</comment>
<protein>
    <submittedName>
        <fullName evidence="1">Apoptosis regulatory protein Siva</fullName>
    </submittedName>
</protein>
<evidence type="ECO:0000313" key="2">
    <source>
        <dbReference type="Proteomes" id="UP001059041"/>
    </source>
</evidence>
<dbReference type="InterPro" id="IPR022773">
    <property type="entry name" value="Siva"/>
</dbReference>
<accession>A0A9W8C0M3</accession>
<dbReference type="PANTHER" id="PTHR14365:SF1">
    <property type="entry name" value="APOPTOSIS REGULATORY PROTEIN SIVA"/>
    <property type="match status" value="1"/>
</dbReference>
<dbReference type="Pfam" id="PF05458">
    <property type="entry name" value="Siva"/>
    <property type="match status" value="1"/>
</dbReference>
<sequence>MPKRSYPFSETFSSQYKLHVGQKEMNHYGVFGPKYRQEVYEKTKNLLFNGTKSVMSRIWKADGEEKPSDIPVSDPSSASSALGHQTLLKGQTLIGTDGRLQKANAVPGSAAAPTACCVCQRVSGSRQPCVQCERSACPACTLQCSSCSSHCCNLCAVTE</sequence>
<keyword evidence="2" id="KW-1185">Reference proteome</keyword>
<gene>
    <name evidence="1" type="ORF">IRJ41_024434</name>
</gene>
<evidence type="ECO:0000313" key="1">
    <source>
        <dbReference type="EMBL" id="KAI7805033.1"/>
    </source>
</evidence>
<reference evidence="1" key="1">
    <citation type="submission" date="2021-02" db="EMBL/GenBank/DDBJ databases">
        <title>Comparative genomics reveals that relaxation of natural selection precedes convergent phenotypic evolution of cavefish.</title>
        <authorList>
            <person name="Peng Z."/>
        </authorList>
    </citation>
    <scope>NUCLEOTIDE SEQUENCE</scope>
    <source>
        <tissue evidence="1">Muscle</tissue>
    </source>
</reference>
<dbReference type="PANTHER" id="PTHR14365">
    <property type="entry name" value="APOPTOSIS REGULATORY PROTEIN SIVA"/>
    <property type="match status" value="1"/>
</dbReference>
<dbReference type="AlphaFoldDB" id="A0A9W8C0M3"/>